<evidence type="ECO:0000313" key="2">
    <source>
        <dbReference type="EMBL" id="PWK78629.1"/>
    </source>
</evidence>
<name>A0A316HBP5_9PSEU</name>
<organism evidence="2 3">
    <name type="scientific">Lentzea atacamensis</name>
    <dbReference type="NCBI Taxonomy" id="531938"/>
    <lineage>
        <taxon>Bacteria</taxon>
        <taxon>Bacillati</taxon>
        <taxon>Actinomycetota</taxon>
        <taxon>Actinomycetes</taxon>
        <taxon>Pseudonocardiales</taxon>
        <taxon>Pseudonocardiaceae</taxon>
        <taxon>Lentzea</taxon>
    </lineage>
</organism>
<evidence type="ECO:0000313" key="3">
    <source>
        <dbReference type="Proteomes" id="UP000246005"/>
    </source>
</evidence>
<proteinExistence type="predicted"/>
<dbReference type="RefSeq" id="WP_109642697.1">
    <property type="nucleotide sequence ID" value="NZ_QGHB01000026.1"/>
</dbReference>
<protein>
    <submittedName>
        <fullName evidence="2">Uncharacterized protein</fullName>
    </submittedName>
</protein>
<gene>
    <name evidence="2" type="ORF">C8D88_12621</name>
</gene>
<accession>A0A316HBP5</accession>
<feature type="region of interest" description="Disordered" evidence="1">
    <location>
        <begin position="1"/>
        <end position="26"/>
    </location>
</feature>
<reference evidence="2 3" key="1">
    <citation type="submission" date="2018-05" db="EMBL/GenBank/DDBJ databases">
        <title>Genomic Encyclopedia of Type Strains, Phase IV (KMG-IV): sequencing the most valuable type-strain genomes for metagenomic binning, comparative biology and taxonomic classification.</title>
        <authorList>
            <person name="Goeker M."/>
        </authorList>
    </citation>
    <scope>NUCLEOTIDE SEQUENCE [LARGE SCALE GENOMIC DNA]</scope>
    <source>
        <strain evidence="2 3">DSM 45480</strain>
    </source>
</reference>
<dbReference type="AlphaFoldDB" id="A0A316HBP5"/>
<dbReference type="Proteomes" id="UP000246005">
    <property type="component" value="Unassembled WGS sequence"/>
</dbReference>
<sequence>MFWHPAGGERAKSGFFSTPQGTEKDPTVTIGSEARWANTSSDPACRLELIDDNAFLLTGYNPRQQGE</sequence>
<comment type="caution">
    <text evidence="2">The sequence shown here is derived from an EMBL/GenBank/DDBJ whole genome shotgun (WGS) entry which is preliminary data.</text>
</comment>
<dbReference type="EMBL" id="QGHB01000026">
    <property type="protein sequence ID" value="PWK78629.1"/>
    <property type="molecule type" value="Genomic_DNA"/>
</dbReference>
<evidence type="ECO:0000256" key="1">
    <source>
        <dbReference type="SAM" id="MobiDB-lite"/>
    </source>
</evidence>